<dbReference type="InterPro" id="IPR011008">
    <property type="entry name" value="Dimeric_a/b-barrel"/>
</dbReference>
<organism evidence="1 2">
    <name type="scientific">Caldimonas mangrovi</name>
    <dbReference type="NCBI Taxonomy" id="2944811"/>
    <lineage>
        <taxon>Bacteria</taxon>
        <taxon>Pseudomonadati</taxon>
        <taxon>Pseudomonadota</taxon>
        <taxon>Betaproteobacteria</taxon>
        <taxon>Burkholderiales</taxon>
        <taxon>Sphaerotilaceae</taxon>
        <taxon>Caldimonas</taxon>
    </lineage>
</organism>
<dbReference type="Proteomes" id="UP001165541">
    <property type="component" value="Unassembled WGS sequence"/>
</dbReference>
<evidence type="ECO:0000313" key="1">
    <source>
        <dbReference type="EMBL" id="MCM5682216.1"/>
    </source>
</evidence>
<proteinExistence type="predicted"/>
<sequence>MSSAPPPLWLLKFTWSTAGEAMTAALQGRADAVLCRALDADLGHAYLHDTASPGAGWLPLHPLLHLRGAAAGGDARYHYVVETDVLPEQEADFNDWYDTEHLPGLAAVPGTVHAARYRCDTASPRYYACYDLADRATFGSPDWLAVRGTAWSSRVRPAFRHTRRTMFERVALE</sequence>
<keyword evidence="2" id="KW-1185">Reference proteome</keyword>
<dbReference type="RefSeq" id="WP_251780692.1">
    <property type="nucleotide sequence ID" value="NZ_JAMKFE010000017.1"/>
</dbReference>
<accession>A0ABT0YVT1</accession>
<gene>
    <name evidence="1" type="ORF">M8A51_22030</name>
</gene>
<reference evidence="1" key="1">
    <citation type="submission" date="2022-05" db="EMBL/GenBank/DDBJ databases">
        <title>Schlegelella sp. nov., isolated from mangrove soil.</title>
        <authorList>
            <person name="Liu Y."/>
            <person name="Ge X."/>
            <person name="Liu W."/>
        </authorList>
    </citation>
    <scope>NUCLEOTIDE SEQUENCE</scope>
    <source>
        <strain evidence="1">S2-27</strain>
    </source>
</reference>
<dbReference type="SUPFAM" id="SSF54909">
    <property type="entry name" value="Dimeric alpha+beta barrel"/>
    <property type="match status" value="1"/>
</dbReference>
<comment type="caution">
    <text evidence="1">The sequence shown here is derived from an EMBL/GenBank/DDBJ whole genome shotgun (WGS) entry which is preliminary data.</text>
</comment>
<name>A0ABT0YVT1_9BURK</name>
<dbReference type="EMBL" id="JAMKFE010000017">
    <property type="protein sequence ID" value="MCM5682216.1"/>
    <property type="molecule type" value="Genomic_DNA"/>
</dbReference>
<evidence type="ECO:0000313" key="2">
    <source>
        <dbReference type="Proteomes" id="UP001165541"/>
    </source>
</evidence>
<protein>
    <submittedName>
        <fullName evidence="1">Uncharacterized protein</fullName>
    </submittedName>
</protein>